<dbReference type="PROSITE" id="PS51257">
    <property type="entry name" value="PROKAR_LIPOPROTEIN"/>
    <property type="match status" value="1"/>
</dbReference>
<keyword evidence="3" id="KW-0378">Hydrolase</keyword>
<dbReference type="InterPro" id="IPR029058">
    <property type="entry name" value="AB_hydrolase_fold"/>
</dbReference>
<dbReference type="EMBL" id="CP096649">
    <property type="protein sequence ID" value="UQK59392.1"/>
    <property type="molecule type" value="Genomic_DNA"/>
</dbReference>
<reference evidence="3" key="1">
    <citation type="submission" date="2022-04" db="EMBL/GenBank/DDBJ databases">
        <title>Complete genome sequences of Ezakiella coagulans and Fenollaria massiliensis.</title>
        <authorList>
            <person name="France M.T."/>
            <person name="Clifford J."/>
            <person name="Narina S."/>
            <person name="Rutt L."/>
            <person name="Ravel J."/>
        </authorList>
    </citation>
    <scope>NUCLEOTIDE SEQUENCE</scope>
    <source>
        <strain evidence="3">C0061C2</strain>
    </source>
</reference>
<accession>A0A9E7IV49</accession>
<keyword evidence="4" id="KW-1185">Reference proteome</keyword>
<sequence length="426" mass="48532">MKKFILLALVLLMSLSLFSCTKKIEYNEAKDIAHKYMEALRSADGDVLFEAAKLKNQKQIEKEAFQRSLTQTLKKIGEFKEGKDEKFDYIENTYVLSSEDRFTYRMTTSIIELNKSGGLNNAYFMLKEPICEDNDIFKEESFILDNDGAKMYGALTIPKDFTSKKVVFMMQGSGPQDMDETVGLNGNKPFRDLAHGLAKLGVATLRIDKRYVNNAPKEYTVDEEVLSDAKLAIEELKKDSRFDDVYVLGHSLGAMLAPRVAKEEGLNKVAMLSASTMKFTDIIYTQQMEYLDSGEVSQSVADFQKKEITKIKEQIDAMTEKTKGNFFSMPASYVYSVNQVSPVDDIKSSNFDVFIAHGSKDFQVKKDELDKFEKALNGREHVIYKLYEGLNHLMMPEDSDELSVEIYDKENHISQDVINDLAEFFK</sequence>
<feature type="domain" description="Serine aminopeptidase S33" evidence="2">
    <location>
        <begin position="191"/>
        <end position="397"/>
    </location>
</feature>
<keyword evidence="1" id="KW-0732">Signal</keyword>
<evidence type="ECO:0000259" key="2">
    <source>
        <dbReference type="Pfam" id="PF12146"/>
    </source>
</evidence>
<evidence type="ECO:0000313" key="4">
    <source>
        <dbReference type="Proteomes" id="UP000831151"/>
    </source>
</evidence>
<dbReference type="InterPro" id="IPR022742">
    <property type="entry name" value="Hydrolase_4"/>
</dbReference>
<dbReference type="PANTHER" id="PTHR43265">
    <property type="entry name" value="ESTERASE ESTD"/>
    <property type="match status" value="1"/>
</dbReference>
<feature type="signal peptide" evidence="1">
    <location>
        <begin position="1"/>
        <end position="19"/>
    </location>
</feature>
<dbReference type="GO" id="GO:0052689">
    <property type="term" value="F:carboxylic ester hydrolase activity"/>
    <property type="evidence" value="ECO:0007669"/>
    <property type="project" value="TreeGrafter"/>
</dbReference>
<evidence type="ECO:0000256" key="1">
    <source>
        <dbReference type="SAM" id="SignalP"/>
    </source>
</evidence>
<protein>
    <submittedName>
        <fullName evidence="3">Alpha/beta hydrolase</fullName>
    </submittedName>
</protein>
<dbReference type="InterPro" id="IPR053145">
    <property type="entry name" value="AB_hydrolase_Est10"/>
</dbReference>
<feature type="chain" id="PRO_5039682142" evidence="1">
    <location>
        <begin position="20"/>
        <end position="426"/>
    </location>
</feature>
<dbReference type="KEGG" id="fms:M1R53_01695"/>
<dbReference type="RefSeq" id="WP_249242848.1">
    <property type="nucleotide sequence ID" value="NZ_CP096649.1"/>
</dbReference>
<dbReference type="Proteomes" id="UP000831151">
    <property type="component" value="Chromosome"/>
</dbReference>
<proteinExistence type="predicted"/>
<dbReference type="AlphaFoldDB" id="A0A9E7IV49"/>
<dbReference type="PANTHER" id="PTHR43265:SF1">
    <property type="entry name" value="ESTERASE ESTD"/>
    <property type="match status" value="1"/>
</dbReference>
<dbReference type="Pfam" id="PF12146">
    <property type="entry name" value="Hydrolase_4"/>
    <property type="match status" value="1"/>
</dbReference>
<dbReference type="Gene3D" id="3.40.50.1820">
    <property type="entry name" value="alpha/beta hydrolase"/>
    <property type="match status" value="1"/>
</dbReference>
<dbReference type="SUPFAM" id="SSF53474">
    <property type="entry name" value="alpha/beta-Hydrolases"/>
    <property type="match status" value="1"/>
</dbReference>
<name>A0A9E7IV49_9FIRM</name>
<gene>
    <name evidence="3" type="ORF">M1R53_01695</name>
</gene>
<organism evidence="3 4">
    <name type="scientific">Fenollaria massiliensis</name>
    <dbReference type="NCBI Taxonomy" id="938288"/>
    <lineage>
        <taxon>Bacteria</taxon>
        <taxon>Bacillati</taxon>
        <taxon>Bacillota</taxon>
        <taxon>Clostridia</taxon>
        <taxon>Eubacteriales</taxon>
        <taxon>Fenollaria</taxon>
    </lineage>
</organism>
<evidence type="ECO:0000313" key="3">
    <source>
        <dbReference type="EMBL" id="UQK59392.1"/>
    </source>
</evidence>